<evidence type="ECO:0000256" key="4">
    <source>
        <dbReference type="ARBA" id="ARBA00022741"/>
    </source>
</evidence>
<evidence type="ECO:0000256" key="3">
    <source>
        <dbReference type="ARBA" id="ARBA00022692"/>
    </source>
</evidence>
<dbReference type="FunFam" id="3.40.50.300:FF:000287">
    <property type="entry name" value="Multidrug ABC transporter ATP-binding protein"/>
    <property type="match status" value="1"/>
</dbReference>
<dbReference type="SMART" id="SM00382">
    <property type="entry name" value="AAA"/>
    <property type="match status" value="1"/>
</dbReference>
<evidence type="ECO:0000256" key="6">
    <source>
        <dbReference type="ARBA" id="ARBA00022989"/>
    </source>
</evidence>
<sequence length="284" mass="31181">MNEASFMINSLQSALASAERTFEFLDDEEEIPDTATPVNLDRAEGTIAFEHVSFGYSPVKILMKDISFTAKPGQKIAVVGSTGAGKTTLINLLMRFYEVNGGAITIDGITSTDLTRKGLRKNFGMVLQDTWLFGGTIAENIAYGKPDATREEIIKAAKMAKVDYFIRTMPQGYDTVIENDANNLSVGQRQLLTIARVFLCDPPILILDEATSSVDTRTEAEIGKAMKELMSGRTSFVIAHRRSTIRDADNILFMENGNIIEQGNHTELLKKGGAYAALYNSQFA</sequence>
<protein>
    <submittedName>
        <fullName evidence="9">ABC transporter ATP-binding protein</fullName>
    </submittedName>
</protein>
<dbReference type="PROSITE" id="PS00211">
    <property type="entry name" value="ABC_TRANSPORTER_1"/>
    <property type="match status" value="1"/>
</dbReference>
<keyword evidence="2" id="KW-0813">Transport</keyword>
<name>A0A9D1E5X1_9FIRM</name>
<dbReference type="PANTHER" id="PTHR43394:SF1">
    <property type="entry name" value="ATP-BINDING CASSETTE SUB-FAMILY B MEMBER 10, MITOCHONDRIAL"/>
    <property type="match status" value="1"/>
</dbReference>
<evidence type="ECO:0000313" key="9">
    <source>
        <dbReference type="EMBL" id="HIR66781.1"/>
    </source>
</evidence>
<dbReference type="InterPro" id="IPR027417">
    <property type="entry name" value="P-loop_NTPase"/>
</dbReference>
<comment type="subcellular location">
    <subcellularLocation>
        <location evidence="1">Cell membrane</location>
        <topology evidence="1">Multi-pass membrane protein</topology>
    </subcellularLocation>
</comment>
<evidence type="ECO:0000256" key="2">
    <source>
        <dbReference type="ARBA" id="ARBA00022448"/>
    </source>
</evidence>
<dbReference type="GO" id="GO:0016887">
    <property type="term" value="F:ATP hydrolysis activity"/>
    <property type="evidence" value="ECO:0007669"/>
    <property type="project" value="InterPro"/>
</dbReference>
<gene>
    <name evidence="9" type="ORF">IAB94_01890</name>
</gene>
<organism evidence="9 10">
    <name type="scientific">Candidatus Coproplasma avicola</name>
    <dbReference type="NCBI Taxonomy" id="2840744"/>
    <lineage>
        <taxon>Bacteria</taxon>
        <taxon>Bacillati</taxon>
        <taxon>Bacillota</taxon>
        <taxon>Clostridia</taxon>
        <taxon>Eubacteriales</taxon>
        <taxon>Candidatus Coproplasma</taxon>
    </lineage>
</organism>
<evidence type="ECO:0000256" key="7">
    <source>
        <dbReference type="ARBA" id="ARBA00023136"/>
    </source>
</evidence>
<dbReference type="SUPFAM" id="SSF52540">
    <property type="entry name" value="P-loop containing nucleoside triphosphate hydrolases"/>
    <property type="match status" value="1"/>
</dbReference>
<dbReference type="PROSITE" id="PS50893">
    <property type="entry name" value="ABC_TRANSPORTER_2"/>
    <property type="match status" value="1"/>
</dbReference>
<keyword evidence="5 9" id="KW-0067">ATP-binding</keyword>
<evidence type="ECO:0000256" key="1">
    <source>
        <dbReference type="ARBA" id="ARBA00004651"/>
    </source>
</evidence>
<reference evidence="9" key="1">
    <citation type="submission" date="2020-10" db="EMBL/GenBank/DDBJ databases">
        <authorList>
            <person name="Gilroy R."/>
        </authorList>
    </citation>
    <scope>NUCLEOTIDE SEQUENCE</scope>
    <source>
        <strain evidence="9">ChiW16-3235</strain>
    </source>
</reference>
<dbReference type="Gene3D" id="3.40.50.300">
    <property type="entry name" value="P-loop containing nucleotide triphosphate hydrolases"/>
    <property type="match status" value="1"/>
</dbReference>
<dbReference type="GO" id="GO:0005886">
    <property type="term" value="C:plasma membrane"/>
    <property type="evidence" value="ECO:0007669"/>
    <property type="project" value="UniProtKB-SubCell"/>
</dbReference>
<comment type="caution">
    <text evidence="9">The sequence shown here is derived from an EMBL/GenBank/DDBJ whole genome shotgun (WGS) entry which is preliminary data.</text>
</comment>
<dbReference type="InterPro" id="IPR036640">
    <property type="entry name" value="ABC1_TM_sf"/>
</dbReference>
<dbReference type="EMBL" id="DVHK01000045">
    <property type="protein sequence ID" value="HIR66781.1"/>
    <property type="molecule type" value="Genomic_DNA"/>
</dbReference>
<dbReference type="AlphaFoldDB" id="A0A9D1E5X1"/>
<dbReference type="GO" id="GO:0090374">
    <property type="term" value="P:oligopeptide export from mitochondrion"/>
    <property type="evidence" value="ECO:0007669"/>
    <property type="project" value="TreeGrafter"/>
</dbReference>
<evidence type="ECO:0000256" key="5">
    <source>
        <dbReference type="ARBA" id="ARBA00022840"/>
    </source>
</evidence>
<reference evidence="9" key="2">
    <citation type="journal article" date="2021" name="PeerJ">
        <title>Extensive microbial diversity within the chicken gut microbiome revealed by metagenomics and culture.</title>
        <authorList>
            <person name="Gilroy R."/>
            <person name="Ravi A."/>
            <person name="Getino M."/>
            <person name="Pursley I."/>
            <person name="Horton D.L."/>
            <person name="Alikhan N.F."/>
            <person name="Baker D."/>
            <person name="Gharbi K."/>
            <person name="Hall N."/>
            <person name="Watson M."/>
            <person name="Adriaenssens E.M."/>
            <person name="Foster-Nyarko E."/>
            <person name="Jarju S."/>
            <person name="Secka A."/>
            <person name="Antonio M."/>
            <person name="Oren A."/>
            <person name="Chaudhuri R.R."/>
            <person name="La Ragione R."/>
            <person name="Hildebrand F."/>
            <person name="Pallen M.J."/>
        </authorList>
    </citation>
    <scope>NUCLEOTIDE SEQUENCE</scope>
    <source>
        <strain evidence="9">ChiW16-3235</strain>
    </source>
</reference>
<dbReference type="Gene3D" id="1.20.1560.10">
    <property type="entry name" value="ABC transporter type 1, transmembrane domain"/>
    <property type="match status" value="1"/>
</dbReference>
<evidence type="ECO:0000259" key="8">
    <source>
        <dbReference type="PROSITE" id="PS50893"/>
    </source>
</evidence>
<keyword evidence="3" id="KW-0812">Transmembrane</keyword>
<dbReference type="GO" id="GO:0015421">
    <property type="term" value="F:ABC-type oligopeptide transporter activity"/>
    <property type="evidence" value="ECO:0007669"/>
    <property type="project" value="TreeGrafter"/>
</dbReference>
<dbReference type="InterPro" id="IPR017871">
    <property type="entry name" value="ABC_transporter-like_CS"/>
</dbReference>
<keyword evidence="6" id="KW-1133">Transmembrane helix</keyword>
<proteinExistence type="predicted"/>
<dbReference type="Pfam" id="PF00005">
    <property type="entry name" value="ABC_tran"/>
    <property type="match status" value="1"/>
</dbReference>
<dbReference type="InterPro" id="IPR039421">
    <property type="entry name" value="Type_1_exporter"/>
</dbReference>
<keyword evidence="7" id="KW-0472">Membrane</keyword>
<dbReference type="PANTHER" id="PTHR43394">
    <property type="entry name" value="ATP-DEPENDENT PERMEASE MDL1, MITOCHONDRIAL"/>
    <property type="match status" value="1"/>
</dbReference>
<dbReference type="CDD" id="cd03254">
    <property type="entry name" value="ABCC_Glucan_exporter_like"/>
    <property type="match status" value="1"/>
</dbReference>
<dbReference type="GO" id="GO:0005524">
    <property type="term" value="F:ATP binding"/>
    <property type="evidence" value="ECO:0007669"/>
    <property type="project" value="UniProtKB-KW"/>
</dbReference>
<evidence type="ECO:0000313" key="10">
    <source>
        <dbReference type="Proteomes" id="UP000823913"/>
    </source>
</evidence>
<keyword evidence="4" id="KW-0547">Nucleotide-binding</keyword>
<dbReference type="Proteomes" id="UP000823913">
    <property type="component" value="Unassembled WGS sequence"/>
</dbReference>
<feature type="domain" description="ABC transporter" evidence="8">
    <location>
        <begin position="47"/>
        <end position="281"/>
    </location>
</feature>
<accession>A0A9D1E5X1</accession>
<dbReference type="InterPro" id="IPR003439">
    <property type="entry name" value="ABC_transporter-like_ATP-bd"/>
</dbReference>
<dbReference type="InterPro" id="IPR003593">
    <property type="entry name" value="AAA+_ATPase"/>
</dbReference>